<reference evidence="2 3" key="1">
    <citation type="submission" date="2019-03" db="EMBL/GenBank/DDBJ databases">
        <title>Genomic Encyclopedia of Type Strains, Phase IV (KMG-IV): sequencing the most valuable type-strain genomes for metagenomic binning, comparative biology and taxonomic classification.</title>
        <authorList>
            <person name="Goeker M."/>
        </authorList>
    </citation>
    <scope>NUCLEOTIDE SEQUENCE [LARGE SCALE GENOMIC DNA]</scope>
    <source>
        <strain evidence="2 3">DSM 26377</strain>
    </source>
</reference>
<evidence type="ECO:0000313" key="3">
    <source>
        <dbReference type="Proteomes" id="UP000295341"/>
    </source>
</evidence>
<feature type="domain" description="HTH marR-type" evidence="1">
    <location>
        <begin position="60"/>
        <end position="136"/>
    </location>
</feature>
<name>A0A4R7PAX7_9GAMM</name>
<dbReference type="Pfam" id="PF13463">
    <property type="entry name" value="HTH_27"/>
    <property type="match status" value="2"/>
</dbReference>
<accession>A0A4R7PAX7</accession>
<proteinExistence type="predicted"/>
<dbReference type="InterPro" id="IPR036390">
    <property type="entry name" value="WH_DNA-bd_sf"/>
</dbReference>
<dbReference type="GO" id="GO:0003700">
    <property type="term" value="F:DNA-binding transcription factor activity"/>
    <property type="evidence" value="ECO:0007669"/>
    <property type="project" value="InterPro"/>
</dbReference>
<protein>
    <submittedName>
        <fullName evidence="2">DNA-binding MarR family transcriptional regulator</fullName>
    </submittedName>
</protein>
<keyword evidence="2" id="KW-0238">DNA-binding</keyword>
<dbReference type="Gene3D" id="1.10.10.10">
    <property type="entry name" value="Winged helix-like DNA-binding domain superfamily/Winged helix DNA-binding domain"/>
    <property type="match status" value="2"/>
</dbReference>
<dbReference type="OrthoDB" id="8446812at2"/>
<dbReference type="EMBL" id="SOBT01000008">
    <property type="protein sequence ID" value="TDU31223.1"/>
    <property type="molecule type" value="Genomic_DNA"/>
</dbReference>
<dbReference type="Proteomes" id="UP000295341">
    <property type="component" value="Unassembled WGS sequence"/>
</dbReference>
<sequence>MSATKKNVKREPAVKPAAAQQEIAHVPRAQAARALLDLFYPVHYAVGMKVEDTLRSSAALDRQQAIILWLVRSEGEGGEVMRRKYIEATMTSWYDITGSSISKAIRSLAKPPLRLLTIEEHPDSAREKLIRLTEKGKRFIAQMEENGTALCTWFLGEFSNRDVDYCLYIYSKVNALFDYLSDQRDADSSGAKAERVDKPVSKTTYQHPLSSTFVETQYSFAEIPKVRPKLGPRMQLDIFFPIHYKAGNRVEGVLRSGIPLSRQQVIILWIIQSEGSKENGMRRKDVEKDLQDWFEISSSSISKAIRSLTRPPLNLLTIEEHPSSGREKLVKLSRKGAIFADRMMANGTQFLEGIVEKLNDDEIDMLMHVFKRTSEIFETYPGPFRSAKPVLRPQL</sequence>
<feature type="domain" description="HTH marR-type" evidence="1">
    <location>
        <begin position="260"/>
        <end position="336"/>
    </location>
</feature>
<gene>
    <name evidence="2" type="ORF">DFR24_0586</name>
</gene>
<evidence type="ECO:0000259" key="1">
    <source>
        <dbReference type="Pfam" id="PF13463"/>
    </source>
</evidence>
<dbReference type="InterPro" id="IPR036388">
    <property type="entry name" value="WH-like_DNA-bd_sf"/>
</dbReference>
<dbReference type="GO" id="GO:0003677">
    <property type="term" value="F:DNA binding"/>
    <property type="evidence" value="ECO:0007669"/>
    <property type="project" value="UniProtKB-KW"/>
</dbReference>
<comment type="caution">
    <text evidence="2">The sequence shown here is derived from an EMBL/GenBank/DDBJ whole genome shotgun (WGS) entry which is preliminary data.</text>
</comment>
<evidence type="ECO:0000313" key="2">
    <source>
        <dbReference type="EMBL" id="TDU31223.1"/>
    </source>
</evidence>
<dbReference type="InterPro" id="IPR000835">
    <property type="entry name" value="HTH_MarR-typ"/>
</dbReference>
<dbReference type="AlphaFoldDB" id="A0A4R7PAX7"/>
<keyword evidence="3" id="KW-1185">Reference proteome</keyword>
<dbReference type="SUPFAM" id="SSF46785">
    <property type="entry name" value="Winged helix' DNA-binding domain"/>
    <property type="match status" value="2"/>
</dbReference>
<organism evidence="2 3">
    <name type="scientific">Panacagrimonas perspica</name>
    <dbReference type="NCBI Taxonomy" id="381431"/>
    <lineage>
        <taxon>Bacteria</taxon>
        <taxon>Pseudomonadati</taxon>
        <taxon>Pseudomonadota</taxon>
        <taxon>Gammaproteobacteria</taxon>
        <taxon>Nevskiales</taxon>
        <taxon>Nevskiaceae</taxon>
        <taxon>Panacagrimonas</taxon>
    </lineage>
</organism>